<dbReference type="NCBIfam" id="TIGR00427">
    <property type="entry name" value="NAAT family transporter"/>
    <property type="match status" value="1"/>
</dbReference>
<reference evidence="8 9" key="1">
    <citation type="submission" date="2020-02" db="EMBL/GenBank/DDBJ databases">
        <authorList>
            <person name="Li X.-J."/>
            <person name="Han X.-M."/>
        </authorList>
    </citation>
    <scope>NUCLEOTIDE SEQUENCE [LARGE SCALE GENOMIC DNA]</scope>
    <source>
        <strain evidence="8 9">CCTCC AB 2017055</strain>
    </source>
</reference>
<feature type="transmembrane region" description="Helical" evidence="7">
    <location>
        <begin position="106"/>
        <end position="129"/>
    </location>
</feature>
<feature type="transmembrane region" description="Helical" evidence="7">
    <location>
        <begin position="70"/>
        <end position="94"/>
    </location>
</feature>
<protein>
    <recommendedName>
        <fullName evidence="7">UPF0056 membrane protein</fullName>
    </recommendedName>
</protein>
<evidence type="ECO:0000256" key="4">
    <source>
        <dbReference type="ARBA" id="ARBA00022692"/>
    </source>
</evidence>
<dbReference type="Proteomes" id="UP000475214">
    <property type="component" value="Unassembled WGS sequence"/>
</dbReference>
<dbReference type="RefSeq" id="WP_163744383.1">
    <property type="nucleotide sequence ID" value="NZ_JAAGOA010000029.1"/>
</dbReference>
<sequence>MTWQLFGEAFVTLFVIMDPPGTVPIFLVLTGAGSTAAQRQRAALVAVAVALGVIVTFALFGQVILDYLGISLPALQTAGGLLLLLVALQLLTGAMDDPGTPARGNVAMVPLGTPLLAGPGAIVATMVFVQRSDDAADYLAVAAAILAVHVLLWIFMRYSVVIIRVLRESGILLISRIAGLLLAAIAVQLVADAVRAFIEGAG</sequence>
<dbReference type="GO" id="GO:0005886">
    <property type="term" value="C:plasma membrane"/>
    <property type="evidence" value="ECO:0007669"/>
    <property type="project" value="UniProtKB-SubCell"/>
</dbReference>
<evidence type="ECO:0000256" key="7">
    <source>
        <dbReference type="RuleBase" id="RU362048"/>
    </source>
</evidence>
<dbReference type="InterPro" id="IPR002771">
    <property type="entry name" value="Multi_antbiot-R_MarC"/>
</dbReference>
<evidence type="ECO:0000256" key="3">
    <source>
        <dbReference type="ARBA" id="ARBA00022475"/>
    </source>
</evidence>
<feature type="transmembrane region" description="Helical" evidence="7">
    <location>
        <begin position="6"/>
        <end position="30"/>
    </location>
</feature>
<dbReference type="PANTHER" id="PTHR33508:SF1">
    <property type="entry name" value="UPF0056 MEMBRANE PROTEIN YHCE"/>
    <property type="match status" value="1"/>
</dbReference>
<gene>
    <name evidence="8" type="ORF">G1H10_28560</name>
</gene>
<organism evidence="8 9">
    <name type="scientific">Phytoactinopolyspora halotolerans</name>
    <dbReference type="NCBI Taxonomy" id="1981512"/>
    <lineage>
        <taxon>Bacteria</taxon>
        <taxon>Bacillati</taxon>
        <taxon>Actinomycetota</taxon>
        <taxon>Actinomycetes</taxon>
        <taxon>Jiangellales</taxon>
        <taxon>Jiangellaceae</taxon>
        <taxon>Phytoactinopolyspora</taxon>
    </lineage>
</organism>
<keyword evidence="3" id="KW-1003">Cell membrane</keyword>
<dbReference type="PANTHER" id="PTHR33508">
    <property type="entry name" value="UPF0056 MEMBRANE PROTEIN YHCE"/>
    <property type="match status" value="1"/>
</dbReference>
<keyword evidence="4 7" id="KW-0812">Transmembrane</keyword>
<proteinExistence type="inferred from homology"/>
<evidence type="ECO:0000256" key="2">
    <source>
        <dbReference type="ARBA" id="ARBA00009784"/>
    </source>
</evidence>
<feature type="transmembrane region" description="Helical" evidence="7">
    <location>
        <begin position="177"/>
        <end position="198"/>
    </location>
</feature>
<name>A0A6L9SG72_9ACTN</name>
<keyword evidence="9" id="KW-1185">Reference proteome</keyword>
<accession>A0A6L9SG72</accession>
<dbReference type="AlphaFoldDB" id="A0A6L9SG72"/>
<comment type="caution">
    <text evidence="8">The sequence shown here is derived from an EMBL/GenBank/DDBJ whole genome shotgun (WGS) entry which is preliminary data.</text>
</comment>
<keyword evidence="5 7" id="KW-1133">Transmembrane helix</keyword>
<comment type="similarity">
    <text evidence="2 7">Belongs to the UPF0056 (MarC) family.</text>
</comment>
<dbReference type="Pfam" id="PF01914">
    <property type="entry name" value="MarC"/>
    <property type="match status" value="1"/>
</dbReference>
<comment type="subcellular location">
    <subcellularLocation>
        <location evidence="1 7">Cell membrane</location>
        <topology evidence="1 7">Multi-pass membrane protein</topology>
    </subcellularLocation>
</comment>
<feature type="transmembrane region" description="Helical" evidence="7">
    <location>
        <begin position="42"/>
        <end position="64"/>
    </location>
</feature>
<evidence type="ECO:0000313" key="9">
    <source>
        <dbReference type="Proteomes" id="UP000475214"/>
    </source>
</evidence>
<dbReference type="EMBL" id="JAAGOA010000029">
    <property type="protein sequence ID" value="NEE04129.1"/>
    <property type="molecule type" value="Genomic_DNA"/>
</dbReference>
<evidence type="ECO:0000313" key="8">
    <source>
        <dbReference type="EMBL" id="NEE04129.1"/>
    </source>
</evidence>
<feature type="transmembrane region" description="Helical" evidence="7">
    <location>
        <begin position="135"/>
        <end position="156"/>
    </location>
</feature>
<evidence type="ECO:0000256" key="6">
    <source>
        <dbReference type="ARBA" id="ARBA00023136"/>
    </source>
</evidence>
<evidence type="ECO:0000256" key="5">
    <source>
        <dbReference type="ARBA" id="ARBA00022989"/>
    </source>
</evidence>
<evidence type="ECO:0000256" key="1">
    <source>
        <dbReference type="ARBA" id="ARBA00004651"/>
    </source>
</evidence>
<keyword evidence="6 7" id="KW-0472">Membrane</keyword>